<keyword evidence="2" id="KW-0067">ATP-binding</keyword>
<dbReference type="OrthoDB" id="2963168at2759"/>
<sequence length="569" mass="63689">MTDNNSPTSTGTTDDSKIIIGLDFGTTYSGAVWAHSQTPKELIEIKDWPGSRSGDHCNSEKVQSQIRYLDNGEFEWGAQVANDADPREVHKLFKLLLAEENLFENATAALGGVPLPTNVDQTITDYMTGIFECVLRSIRGRLGPDMADRLPAHIVLTVPAIWSDLAKQRTMQAFSRVPKMAEATISLLSEPEAAAISALRELDRGSIRDGDTFVVVDAGGGTVDLITYTVDSLFPMLKVNEATVGTGDLCGAAFVNLRFQQFLTAKLQNEPEWDTDVLHEALKSFETRAFSLSALAENRTYSINVGGLTQNIEAGVLRNGRYFLNSSDVHMFYERYILRIVQLIKEQIVMCDNPIQTILLVGGFGQSMYLRERVERAISEDKSIQAPMEVLQPPNGWLAVARGAVMKGIAEVMPEDYDIPVVMSRAARKHYGYEVGVRFDSNVHSSLISQKYWNAVFGAWHVRAMAWFIKRGERVSEDVPFTKSYFYHWPVGTQRRQNYPLAIYADEISSKAPIARSGNVRMMCRLTADLSPIPENELDQRLGADGRMHYEVEFEVEAIWKRYDTVTAE</sequence>
<dbReference type="Gene3D" id="3.30.420.40">
    <property type="match status" value="2"/>
</dbReference>
<dbReference type="GO" id="GO:0140662">
    <property type="term" value="F:ATP-dependent protein folding chaperone"/>
    <property type="evidence" value="ECO:0007669"/>
    <property type="project" value="InterPro"/>
</dbReference>
<evidence type="ECO:0000256" key="1">
    <source>
        <dbReference type="ARBA" id="ARBA00022741"/>
    </source>
</evidence>
<dbReference type="AlphaFoldDB" id="A0A553HX03"/>
<dbReference type="InterPro" id="IPR043129">
    <property type="entry name" value="ATPase_NBD"/>
</dbReference>
<dbReference type="SUPFAM" id="SSF53067">
    <property type="entry name" value="Actin-like ATPase domain"/>
    <property type="match status" value="2"/>
</dbReference>
<evidence type="ECO:0000256" key="2">
    <source>
        <dbReference type="ARBA" id="ARBA00022840"/>
    </source>
</evidence>
<dbReference type="STRING" id="2512241.A0A553HX03"/>
<evidence type="ECO:0000313" key="3">
    <source>
        <dbReference type="EMBL" id="TRX92484.1"/>
    </source>
</evidence>
<dbReference type="InterPro" id="IPR013126">
    <property type="entry name" value="Hsp_70_fam"/>
</dbReference>
<gene>
    <name evidence="3" type="ORF">FHL15_006651</name>
</gene>
<dbReference type="PRINTS" id="PR00301">
    <property type="entry name" value="HEATSHOCK70"/>
</dbReference>
<dbReference type="EMBL" id="VFLP01000036">
    <property type="protein sequence ID" value="TRX92484.1"/>
    <property type="molecule type" value="Genomic_DNA"/>
</dbReference>
<proteinExistence type="predicted"/>
<evidence type="ECO:0000313" key="4">
    <source>
        <dbReference type="Proteomes" id="UP000319160"/>
    </source>
</evidence>
<comment type="caution">
    <text evidence="3">The sequence shown here is derived from an EMBL/GenBank/DDBJ whole genome shotgun (WGS) entry which is preliminary data.</text>
</comment>
<dbReference type="CDD" id="cd10170">
    <property type="entry name" value="ASKHA_NBD_HSP70"/>
    <property type="match status" value="1"/>
</dbReference>
<keyword evidence="4" id="KW-1185">Reference proteome</keyword>
<accession>A0A553HX03</accession>
<dbReference type="Pfam" id="PF00012">
    <property type="entry name" value="HSP70"/>
    <property type="match status" value="1"/>
</dbReference>
<dbReference type="GO" id="GO:0005524">
    <property type="term" value="F:ATP binding"/>
    <property type="evidence" value="ECO:0007669"/>
    <property type="project" value="UniProtKB-KW"/>
</dbReference>
<name>A0A553HX03_9PEZI</name>
<dbReference type="Proteomes" id="UP000319160">
    <property type="component" value="Unassembled WGS sequence"/>
</dbReference>
<organism evidence="3 4">
    <name type="scientific">Xylaria flabelliformis</name>
    <dbReference type="NCBI Taxonomy" id="2512241"/>
    <lineage>
        <taxon>Eukaryota</taxon>
        <taxon>Fungi</taxon>
        <taxon>Dikarya</taxon>
        <taxon>Ascomycota</taxon>
        <taxon>Pezizomycotina</taxon>
        <taxon>Sordariomycetes</taxon>
        <taxon>Xylariomycetidae</taxon>
        <taxon>Xylariales</taxon>
        <taxon>Xylariaceae</taxon>
        <taxon>Xylaria</taxon>
    </lineage>
</organism>
<protein>
    <submittedName>
        <fullName evidence="3">Uncharacterized protein</fullName>
    </submittedName>
</protein>
<dbReference type="PANTHER" id="PTHR14187">
    <property type="entry name" value="ALPHA KINASE/ELONGATION FACTOR 2 KINASE"/>
    <property type="match status" value="1"/>
</dbReference>
<keyword evidence="1" id="KW-0547">Nucleotide-binding</keyword>
<dbReference type="PANTHER" id="PTHR14187:SF82">
    <property type="entry name" value="FAMILY CHAPERONE, PUTATIVE (AFU_ORTHOLOGUE AFUA_7G08575)-RELATED"/>
    <property type="match status" value="1"/>
</dbReference>
<dbReference type="Gene3D" id="3.90.640.10">
    <property type="entry name" value="Actin, Chain A, domain 4"/>
    <property type="match status" value="1"/>
</dbReference>
<reference evidence="4" key="1">
    <citation type="submission" date="2019-06" db="EMBL/GenBank/DDBJ databases">
        <title>Draft genome sequence of the griseofulvin-producing fungus Xylaria cubensis strain G536.</title>
        <authorList>
            <person name="Mead M.E."/>
            <person name="Raja H.A."/>
            <person name="Steenwyk J.L."/>
            <person name="Knowles S.L."/>
            <person name="Oberlies N.H."/>
            <person name="Rokas A."/>
        </authorList>
    </citation>
    <scope>NUCLEOTIDE SEQUENCE [LARGE SCALE GENOMIC DNA]</scope>
    <source>
        <strain evidence="4">G536</strain>
    </source>
</reference>